<dbReference type="AlphaFoldDB" id="A0A918PXS8"/>
<accession>A0A918PXS8</accession>
<keyword evidence="2" id="KW-1185">Reference proteome</keyword>
<gene>
    <name evidence="1" type="ORF">GCM10011273_10550</name>
</gene>
<protein>
    <submittedName>
        <fullName evidence="1">Uncharacterized protein</fullName>
    </submittedName>
</protein>
<dbReference type="Proteomes" id="UP000662572">
    <property type="component" value="Unassembled WGS sequence"/>
</dbReference>
<reference evidence="1" key="1">
    <citation type="journal article" date="2014" name="Int. J. Syst. Evol. Microbiol.">
        <title>Complete genome sequence of Corynebacterium casei LMG S-19264T (=DSM 44701T), isolated from a smear-ripened cheese.</title>
        <authorList>
            <consortium name="US DOE Joint Genome Institute (JGI-PGF)"/>
            <person name="Walter F."/>
            <person name="Albersmeier A."/>
            <person name="Kalinowski J."/>
            <person name="Ruckert C."/>
        </authorList>
    </citation>
    <scope>NUCLEOTIDE SEQUENCE</scope>
    <source>
        <strain evidence="1">KCTC 32296</strain>
    </source>
</reference>
<name>A0A918PXS8_9CAUL</name>
<evidence type="ECO:0000313" key="1">
    <source>
        <dbReference type="EMBL" id="GGZ26855.1"/>
    </source>
</evidence>
<proteinExistence type="predicted"/>
<comment type="caution">
    <text evidence="1">The sequence shown here is derived from an EMBL/GenBank/DDBJ whole genome shotgun (WGS) entry which is preliminary data.</text>
</comment>
<dbReference type="RefSeq" id="WP_189485322.1">
    <property type="nucleotide sequence ID" value="NZ_BMZB01000001.1"/>
</dbReference>
<reference evidence="1" key="2">
    <citation type="submission" date="2020-09" db="EMBL/GenBank/DDBJ databases">
        <authorList>
            <person name="Sun Q."/>
            <person name="Kim S."/>
        </authorList>
    </citation>
    <scope>NUCLEOTIDE SEQUENCE</scope>
    <source>
        <strain evidence="1">KCTC 32296</strain>
    </source>
</reference>
<organism evidence="1 2">
    <name type="scientific">Asticcacaulis endophyticus</name>
    <dbReference type="NCBI Taxonomy" id="1395890"/>
    <lineage>
        <taxon>Bacteria</taxon>
        <taxon>Pseudomonadati</taxon>
        <taxon>Pseudomonadota</taxon>
        <taxon>Alphaproteobacteria</taxon>
        <taxon>Caulobacterales</taxon>
        <taxon>Caulobacteraceae</taxon>
        <taxon>Asticcacaulis</taxon>
    </lineage>
</organism>
<sequence length="105" mass="12374">MIDLESLDIVASVGKESRYEIGIYRESLTDDYNPEGHMKGWRLYVDKVLSSQEWEPVYDVWEENFCDIMRYAAEYVGENDRWYDRNGRDVCINEVVTTIRDMGGC</sequence>
<evidence type="ECO:0000313" key="2">
    <source>
        <dbReference type="Proteomes" id="UP000662572"/>
    </source>
</evidence>
<dbReference type="EMBL" id="BMZB01000001">
    <property type="protein sequence ID" value="GGZ26855.1"/>
    <property type="molecule type" value="Genomic_DNA"/>
</dbReference>